<evidence type="ECO:0000313" key="2">
    <source>
        <dbReference type="EMBL" id="KAF2223964.1"/>
    </source>
</evidence>
<name>A0A6A6GDY7_9PEZI</name>
<evidence type="ECO:0000313" key="3">
    <source>
        <dbReference type="Proteomes" id="UP000799538"/>
    </source>
</evidence>
<dbReference type="EMBL" id="ML992505">
    <property type="protein sequence ID" value="KAF2223964.1"/>
    <property type="molecule type" value="Genomic_DNA"/>
</dbReference>
<dbReference type="AlphaFoldDB" id="A0A6A6GDY7"/>
<accession>A0A6A6GDY7</accession>
<organism evidence="2 3">
    <name type="scientific">Elsinoe ampelina</name>
    <dbReference type="NCBI Taxonomy" id="302913"/>
    <lineage>
        <taxon>Eukaryota</taxon>
        <taxon>Fungi</taxon>
        <taxon>Dikarya</taxon>
        <taxon>Ascomycota</taxon>
        <taxon>Pezizomycotina</taxon>
        <taxon>Dothideomycetes</taxon>
        <taxon>Dothideomycetidae</taxon>
        <taxon>Myriangiales</taxon>
        <taxon>Elsinoaceae</taxon>
        <taxon>Elsinoe</taxon>
    </lineage>
</organism>
<reference evidence="3" key="1">
    <citation type="journal article" date="2020" name="Stud. Mycol.">
        <title>101 Dothideomycetes genomes: A test case for predicting lifestyles and emergence of pathogens.</title>
        <authorList>
            <person name="Haridas S."/>
            <person name="Albert R."/>
            <person name="Binder M."/>
            <person name="Bloem J."/>
            <person name="LaButti K."/>
            <person name="Salamov A."/>
            <person name="Andreopoulos B."/>
            <person name="Baker S."/>
            <person name="Barry K."/>
            <person name="Bills G."/>
            <person name="Bluhm B."/>
            <person name="Cannon C."/>
            <person name="Castanera R."/>
            <person name="Culley D."/>
            <person name="Daum C."/>
            <person name="Ezra D."/>
            <person name="Gonzalez J."/>
            <person name="Henrissat B."/>
            <person name="Kuo A."/>
            <person name="Liang C."/>
            <person name="Lipzen A."/>
            <person name="Lutzoni F."/>
            <person name="Magnuson J."/>
            <person name="Mondo S."/>
            <person name="Nolan M."/>
            <person name="Ohm R."/>
            <person name="Pangilinan J."/>
            <person name="Park H.-J."/>
            <person name="Ramirez L."/>
            <person name="Alfaro M."/>
            <person name="Sun H."/>
            <person name="Tritt A."/>
            <person name="Yoshinaga Y."/>
            <person name="Zwiers L.-H."/>
            <person name="Turgeon B."/>
            <person name="Goodwin S."/>
            <person name="Spatafora J."/>
            <person name="Crous P."/>
            <person name="Grigoriev I."/>
        </authorList>
    </citation>
    <scope>NUCLEOTIDE SEQUENCE [LARGE SCALE GENOMIC DNA]</scope>
    <source>
        <strain evidence="3">CECT 20119</strain>
    </source>
</reference>
<evidence type="ECO:0000256" key="1">
    <source>
        <dbReference type="SAM" id="MobiDB-lite"/>
    </source>
</evidence>
<proteinExistence type="predicted"/>
<protein>
    <submittedName>
        <fullName evidence="2">Uncharacterized protein</fullName>
    </submittedName>
</protein>
<dbReference type="OrthoDB" id="5336565at2759"/>
<sequence length="473" mass="53148">MAVPRPGHHRKRQRSSSLDLLATPDIRKRERRTSPLGSHCRHALDTTFWNSLTQVPLTRSSLREFNRRRPQSLAHAPSTPVQGPLQFSVAIALRDITVRRGICLTSLRGYARTLRPKQDMTDSTSRVRRRGQPVAARTPAIENVVNESKSKATSTYDAAFKQMMIDAGVYPADYQHGEGRPAPIPGNFEEMQNALTVPLPCSSPHTITVEGFKEYLKGLPGHSAEVLVMADVVIKMMGPQDPQENQSADKLFNNIKPIRNHVTRPKPDFYAGAFTESIHESVRKDLNKLIIPCSNDSLPAAPNFFFEGKYGPGRPDVALLQALHDGAIGARAMFELQNYKNIPAERRCDNNAYTIMFTYAANTLTMFSMHPFINHRGLMSYQMTQLDAFIMYNKLEQFQAGVAALYNARQFCLRHRDRFIRDANHMAMPNTNTSFGSDSTDELALDYEKRRREVLALRDASASSSSQPGARRS</sequence>
<gene>
    <name evidence="2" type="ORF">BDZ85DRAFT_95197</name>
</gene>
<feature type="compositionally biased region" description="Basic residues" evidence="1">
    <location>
        <begin position="1"/>
        <end position="14"/>
    </location>
</feature>
<dbReference type="Proteomes" id="UP000799538">
    <property type="component" value="Unassembled WGS sequence"/>
</dbReference>
<feature type="region of interest" description="Disordered" evidence="1">
    <location>
        <begin position="1"/>
        <end position="38"/>
    </location>
</feature>
<keyword evidence="3" id="KW-1185">Reference proteome</keyword>